<evidence type="ECO:0000313" key="5">
    <source>
        <dbReference type="Proteomes" id="UP000815677"/>
    </source>
</evidence>
<evidence type="ECO:0000256" key="1">
    <source>
        <dbReference type="ARBA" id="ARBA00001974"/>
    </source>
</evidence>
<comment type="cofactor">
    <cofactor evidence="1">
        <name>FAD</name>
        <dbReference type="ChEBI" id="CHEBI:57692"/>
    </cofactor>
</comment>
<reference evidence="4" key="1">
    <citation type="submission" date="2014-09" db="EMBL/GenBank/DDBJ databases">
        <title>Genome sequence of the luminous mushroom Mycena chlorophos for searching fungal bioluminescence genes.</title>
        <authorList>
            <person name="Tanaka Y."/>
            <person name="Kasuga D."/>
            <person name="Oba Y."/>
            <person name="Hase S."/>
            <person name="Sato K."/>
            <person name="Oba Y."/>
            <person name="Sakakibara Y."/>
        </authorList>
    </citation>
    <scope>NUCLEOTIDE SEQUENCE</scope>
</reference>
<name>A0ABQ0LV87_MYCCL</name>
<dbReference type="Gene3D" id="3.30.560.10">
    <property type="entry name" value="Glucose Oxidase, domain 3"/>
    <property type="match status" value="2"/>
</dbReference>
<dbReference type="PANTHER" id="PTHR11552">
    <property type="entry name" value="GLUCOSE-METHANOL-CHOLINE GMC OXIDOREDUCTASE"/>
    <property type="match status" value="1"/>
</dbReference>
<accession>A0ABQ0LV87</accession>
<dbReference type="InterPro" id="IPR012132">
    <property type="entry name" value="GMC_OxRdtase"/>
</dbReference>
<evidence type="ECO:0000259" key="3">
    <source>
        <dbReference type="PROSITE" id="PS00624"/>
    </source>
</evidence>
<evidence type="ECO:0000313" key="4">
    <source>
        <dbReference type="EMBL" id="GAT54989.1"/>
    </source>
</evidence>
<gene>
    <name evidence="4" type="ORF">MCHLO_11803</name>
</gene>
<dbReference type="Proteomes" id="UP000815677">
    <property type="component" value="Unassembled WGS sequence"/>
</dbReference>
<evidence type="ECO:0000256" key="2">
    <source>
        <dbReference type="ARBA" id="ARBA00010790"/>
    </source>
</evidence>
<feature type="domain" description="Glucose-methanol-choline oxidoreductase N-terminal" evidence="3">
    <location>
        <begin position="276"/>
        <end position="290"/>
    </location>
</feature>
<proteinExistence type="inferred from homology"/>
<dbReference type="InterPro" id="IPR000172">
    <property type="entry name" value="GMC_OxRdtase_N"/>
</dbReference>
<keyword evidence="5" id="KW-1185">Reference proteome</keyword>
<organism evidence="4 5">
    <name type="scientific">Mycena chlorophos</name>
    <name type="common">Agaric fungus</name>
    <name type="synonym">Agaricus chlorophos</name>
    <dbReference type="NCBI Taxonomy" id="658473"/>
    <lineage>
        <taxon>Eukaryota</taxon>
        <taxon>Fungi</taxon>
        <taxon>Dikarya</taxon>
        <taxon>Basidiomycota</taxon>
        <taxon>Agaricomycotina</taxon>
        <taxon>Agaricomycetes</taxon>
        <taxon>Agaricomycetidae</taxon>
        <taxon>Agaricales</taxon>
        <taxon>Marasmiineae</taxon>
        <taxon>Mycenaceae</taxon>
        <taxon>Mycena</taxon>
    </lineage>
</organism>
<dbReference type="InterPro" id="IPR036188">
    <property type="entry name" value="FAD/NAD-bd_sf"/>
</dbReference>
<dbReference type="Gene3D" id="3.50.50.60">
    <property type="entry name" value="FAD/NAD(P)-binding domain"/>
    <property type="match status" value="2"/>
</dbReference>
<dbReference type="PIRSF" id="PIRSF000137">
    <property type="entry name" value="Alcohol_oxidase"/>
    <property type="match status" value="1"/>
</dbReference>
<dbReference type="Pfam" id="PF05199">
    <property type="entry name" value="GMC_oxred_C"/>
    <property type="match status" value="1"/>
</dbReference>
<comment type="similarity">
    <text evidence="2">Belongs to the GMC oxidoreductase family.</text>
</comment>
<protein>
    <submittedName>
        <fullName evidence="4">Alcohol oxidase</fullName>
    </submittedName>
</protein>
<dbReference type="EMBL" id="DF848831">
    <property type="protein sequence ID" value="GAT54989.1"/>
    <property type="molecule type" value="Genomic_DNA"/>
</dbReference>
<dbReference type="InterPro" id="IPR007867">
    <property type="entry name" value="GMC_OxRtase_C"/>
</dbReference>
<dbReference type="Pfam" id="PF00732">
    <property type="entry name" value="GMC_oxred_N"/>
    <property type="match status" value="1"/>
</dbReference>
<dbReference type="PANTHER" id="PTHR11552:SF123">
    <property type="entry name" value="GMC OXIDOREDUCTASE (AFU_ORTHOLOGUE AFUA_2G01770)-RELATED"/>
    <property type="match status" value="1"/>
</dbReference>
<dbReference type="PROSITE" id="PS00624">
    <property type="entry name" value="GMC_OXRED_2"/>
    <property type="match status" value="1"/>
</dbReference>
<dbReference type="SUPFAM" id="SSF51905">
    <property type="entry name" value="FAD/NAD(P)-binding domain"/>
    <property type="match status" value="1"/>
</dbReference>
<dbReference type="SUPFAM" id="SSF54373">
    <property type="entry name" value="FAD-linked reductases, C-terminal domain"/>
    <property type="match status" value="1"/>
</dbReference>
<sequence length="480" mass="51206">MAELEALNIAFDFIIVGGGTAGNVVANRLSENPNHSVLVLEAGGSYVRFLLPSLTPHYLPTNKHTNSNENSINLEAPLLAVLATPNTPTDWNYTTTPQPGLGGRSIAYPRGFVLGGSSSVSASPGSFAPLETLLYSQVNEDYLVYTRGSSSDFNRFTSLVNDPGWSWDALAPYRRRNENFTAPVDGHNTTGQFDPGVSATSYLAPKFIARPNLQVLLNARVTRVLQTSNKDFRTVVFRDATGTHIFSEPTTYSLPSSLLGSTFTLTAKKELILSAGAVNTPSILLHSGIGNSTTLTSLGITPLVNLPSVGQNLTDHSLMTLAWGVNTINGTFDAIFQNSPPGTLDGAVDEWNSTSPHRGQLVNDLISEIGWLRLPPNSSIFFMNSNTDPAAGPNSPHYELLFSNGFIGNPPAPGTYLGMHVAVVSPTSRGSITLNSTNLDPLAPPLINPNLLGTPVDCAIMRFAVRSAVTFISHASTITP</sequence>